<evidence type="ECO:0000313" key="3">
    <source>
        <dbReference type="Proteomes" id="UP000219285"/>
    </source>
</evidence>
<dbReference type="KEGG" id="apel:CA267_011135"/>
<dbReference type="NCBIfam" id="TIGR02099">
    <property type="entry name" value="YhdP family protein"/>
    <property type="match status" value="1"/>
</dbReference>
<dbReference type="Pfam" id="PF13116">
    <property type="entry name" value="YhdP"/>
    <property type="match status" value="1"/>
</dbReference>
<dbReference type="RefSeq" id="WP_083638190.1">
    <property type="nucleotide sequence ID" value="NZ_CP052766.1"/>
</dbReference>
<proteinExistence type="predicted"/>
<dbReference type="Proteomes" id="UP000219285">
    <property type="component" value="Chromosome"/>
</dbReference>
<dbReference type="PANTHER" id="PTHR38690:SF1">
    <property type="entry name" value="PROTEASE"/>
    <property type="match status" value="1"/>
</dbReference>
<protein>
    <submittedName>
        <fullName evidence="2">TIGR02099 family protein</fullName>
    </submittedName>
</protein>
<evidence type="ECO:0000313" key="2">
    <source>
        <dbReference type="EMBL" id="QJR81294.1"/>
    </source>
</evidence>
<name>A0A6M4MDM9_9ALTE</name>
<reference evidence="2 3" key="2">
    <citation type="submission" date="2020-04" db="EMBL/GenBank/DDBJ databases">
        <title>Complete genome sequence of Alteromonas pelagimontana 5.12T.</title>
        <authorList>
            <person name="Sinha R.K."/>
            <person name="Krishnan K.P."/>
            <person name="Kurian J.P."/>
        </authorList>
    </citation>
    <scope>NUCLEOTIDE SEQUENCE [LARGE SCALE GENOMIC DNA]</scope>
    <source>
        <strain evidence="2 3">5.12</strain>
    </source>
</reference>
<reference evidence="3" key="1">
    <citation type="submission" date="2014-12" db="EMBL/GenBank/DDBJ databases">
        <title>Complete genome sequence of a multi-drug resistant Klebsiella pneumoniae.</title>
        <authorList>
            <person name="Hua X."/>
            <person name="Chen Q."/>
            <person name="Li X."/>
            <person name="Feng Y."/>
            <person name="Ruan Z."/>
            <person name="Yu Y."/>
        </authorList>
    </citation>
    <scope>NUCLEOTIDE SEQUENCE [LARGE SCALE GENOMIC DNA]</scope>
    <source>
        <strain evidence="3">5.12</strain>
    </source>
</reference>
<dbReference type="InterPro" id="IPR011836">
    <property type="entry name" value="YhdP"/>
</dbReference>
<dbReference type="OrthoDB" id="9762238at2"/>
<feature type="domain" description="YhdP central" evidence="1">
    <location>
        <begin position="10"/>
        <end position="1246"/>
    </location>
</feature>
<dbReference type="PANTHER" id="PTHR38690">
    <property type="entry name" value="PROTEASE-RELATED"/>
    <property type="match status" value="1"/>
</dbReference>
<organism evidence="2 3">
    <name type="scientific">Alteromonas pelagimontana</name>
    <dbReference type="NCBI Taxonomy" id="1858656"/>
    <lineage>
        <taxon>Bacteria</taxon>
        <taxon>Pseudomonadati</taxon>
        <taxon>Pseudomonadota</taxon>
        <taxon>Gammaproteobacteria</taxon>
        <taxon>Alteromonadales</taxon>
        <taxon>Alteromonadaceae</taxon>
        <taxon>Alteromonas/Salinimonas group</taxon>
        <taxon>Alteromonas</taxon>
    </lineage>
</organism>
<dbReference type="EMBL" id="CP052766">
    <property type="protein sequence ID" value="QJR81294.1"/>
    <property type="molecule type" value="Genomic_DNA"/>
</dbReference>
<accession>A0A6M4MDM9</accession>
<dbReference type="InterPro" id="IPR025263">
    <property type="entry name" value="YhdP_central"/>
</dbReference>
<keyword evidence="3" id="KW-1185">Reference proteome</keyword>
<sequence length="1289" mass="141964">MTKVMNAAAWLVRKAGWLLAVLLVVFAVMLSVLRYALPHIDHKKYMLEDYVNTKYGVNLSIDSVQASWQSAGPTIVLNQVSLTQNASSPVALTIDRVYMELDFWQSLSQRLISSNQFTLVGLKLNIDADRLDSAGDSDFPVVDALKRLFLEQLQRFSLEKGELAITQAGVQQSFELESLSWVNRNDRHQGQGAIRMQELTNNSASFVLDLQGDKDNLNGVFYARAEELDISPWVSKWIKTKRSLSESRANFEIWAEIEESEISALYAQFHESKLTWGGADNPLIQTGIRGGSIQALPKGGGWNFRVDQLVFDSNDQSLVTDLVGYWDPRGDILVNTVKPAPVNPFLVLLPLFTDDTADDDVKDFDPKGQLATLQLQVKNHGAALAAKLIDVSWEQQQLVPGLDALDMDIYWYKNQGVISVSAHDANLEIDNLLSQNFTLNRLRGDVYLFRQAGGEETAPGWVIQSDNIRLESPVLGLSQAFRYSINDASLSLLTQIDDRPVEDIELLLPAPLMGETTKAYLSKAFVGQGEIKNANVLWHGRPADFPFADNSGVFQAQLAIEEGSFKFADDWPALTDLDLNLYFQNDALVMESPAAKLMNVDIKELSATIPQLKASSVLTIYATGESSGDSLTELMTHSGIASSLGVVLDEQVKIEGDLSSRLKLHIPLQGSQVVATGDAVLKNNKVFISSVGMTFADTSGTINFTNEKISGSNLQTRLLNQPVTINLDGKNTGKGYSVGIGLQGDWNVAPLLAQFNPAFNDYLTGNAGWNADVELTLPEEGFSYKATIASSLKNVASMLPIPFNKVENTEMPLLINGSGNAQASNISATLGKDIRFDGVLPHKEMQFSRAHLALGSSDFVGMGIGFSVSADLPVVNVTDWYKTIELMLGGFDNDASASKSLFSVPERIFVNTNNLVVAGQTLSNVNVTTKQNNNNWMLEINSAEARATVNLYDQWLQRGIEIEADYIRFDKFETAGTATDHKWNADKLPPVYFHCLQCTLFDKDLGEVTLDVARAPDGMHIRQLQTSGKYGRFDATGHWLFEGEKNTTHLEGNLASQDVGMMLQTWGINSGIKDSAAALQFNVDWPESPMDISLQTVAGNIQWSLTDGYLSELSDKGSRILTIFSLNSLIRKLSLDFRDVFAKGFFYDDMHGTLQIADGRAKTRDTEIDGGAGEIVIKGYTDLVSKELNYNVVFTPNVTGNLPFLVYFLATPPTALAALALDQMLTSAKVISNVNYRVTGTLDNPRFDELGRDSKDITLPAQNIPLGQEQDRSLTEQDLKRFKLEVKDG</sequence>
<gene>
    <name evidence="2" type="ORF">CA267_011135</name>
</gene>
<evidence type="ECO:0000259" key="1">
    <source>
        <dbReference type="Pfam" id="PF13116"/>
    </source>
</evidence>